<evidence type="ECO:0000313" key="2">
    <source>
        <dbReference type="EMBL" id="TNN68116.1"/>
    </source>
</evidence>
<evidence type="ECO:0000313" key="3">
    <source>
        <dbReference type="Proteomes" id="UP000314294"/>
    </source>
</evidence>
<keyword evidence="3" id="KW-1185">Reference proteome</keyword>
<name>A0A4Z2HQJ6_9TELE</name>
<feature type="compositionally biased region" description="Polar residues" evidence="1">
    <location>
        <begin position="56"/>
        <end position="77"/>
    </location>
</feature>
<dbReference type="EMBL" id="SRLO01000194">
    <property type="protein sequence ID" value="TNN68116.1"/>
    <property type="molecule type" value="Genomic_DNA"/>
</dbReference>
<dbReference type="Proteomes" id="UP000314294">
    <property type="component" value="Unassembled WGS sequence"/>
</dbReference>
<protein>
    <submittedName>
        <fullName evidence="2">Uncharacterized protein</fullName>
    </submittedName>
</protein>
<organism evidence="2 3">
    <name type="scientific">Liparis tanakae</name>
    <name type="common">Tanaka's snailfish</name>
    <dbReference type="NCBI Taxonomy" id="230148"/>
    <lineage>
        <taxon>Eukaryota</taxon>
        <taxon>Metazoa</taxon>
        <taxon>Chordata</taxon>
        <taxon>Craniata</taxon>
        <taxon>Vertebrata</taxon>
        <taxon>Euteleostomi</taxon>
        <taxon>Actinopterygii</taxon>
        <taxon>Neopterygii</taxon>
        <taxon>Teleostei</taxon>
        <taxon>Neoteleostei</taxon>
        <taxon>Acanthomorphata</taxon>
        <taxon>Eupercaria</taxon>
        <taxon>Perciformes</taxon>
        <taxon>Cottioidei</taxon>
        <taxon>Cottales</taxon>
        <taxon>Liparidae</taxon>
        <taxon>Liparis</taxon>
    </lineage>
</organism>
<accession>A0A4Z2HQJ6</accession>
<reference evidence="2 3" key="1">
    <citation type="submission" date="2019-03" db="EMBL/GenBank/DDBJ databases">
        <title>First draft genome of Liparis tanakae, snailfish: a comprehensive survey of snailfish specific genes.</title>
        <authorList>
            <person name="Kim W."/>
            <person name="Song I."/>
            <person name="Jeong J.-H."/>
            <person name="Kim D."/>
            <person name="Kim S."/>
            <person name="Ryu S."/>
            <person name="Song J.Y."/>
            <person name="Lee S.K."/>
        </authorList>
    </citation>
    <scope>NUCLEOTIDE SEQUENCE [LARGE SCALE GENOMIC DNA]</scope>
    <source>
        <tissue evidence="2">Muscle</tissue>
    </source>
</reference>
<gene>
    <name evidence="2" type="ORF">EYF80_021599</name>
</gene>
<comment type="caution">
    <text evidence="2">The sequence shown here is derived from an EMBL/GenBank/DDBJ whole genome shotgun (WGS) entry which is preliminary data.</text>
</comment>
<evidence type="ECO:0000256" key="1">
    <source>
        <dbReference type="SAM" id="MobiDB-lite"/>
    </source>
</evidence>
<sequence length="77" mass="8169">MRGGSSRGRERNEVPESGMCHGFKDDCACTGMSPPRQLARRLASASLIKQEAGPHSPSTARSLKVGRTSTRRSGAAI</sequence>
<dbReference type="AlphaFoldDB" id="A0A4Z2HQJ6"/>
<proteinExistence type="predicted"/>
<feature type="region of interest" description="Disordered" evidence="1">
    <location>
        <begin position="46"/>
        <end position="77"/>
    </location>
</feature>